<protein>
    <submittedName>
        <fullName evidence="3">Uncharacterized protein</fullName>
    </submittedName>
</protein>
<dbReference type="HOGENOM" id="CLU_2538658_0_0_5"/>
<dbReference type="KEGG" id="mcg:GL4_1913"/>
<dbReference type="AlphaFoldDB" id="A0A0A8K5X4"/>
<dbReference type="RefSeq" id="WP_045366869.1">
    <property type="nucleotide sequence ID" value="NZ_AP014648.1"/>
</dbReference>
<evidence type="ECO:0000313" key="4">
    <source>
        <dbReference type="Proteomes" id="UP000031643"/>
    </source>
</evidence>
<sequence length="83" mass="8672">MTKLLAGLCAGLLLVGFGLAPAPVHAQDEAAGDSATAAEPAEEAPKEETFMDKLKETFKETTTPTDEETDAIGTSEDAGRDLY</sequence>
<evidence type="ECO:0000256" key="1">
    <source>
        <dbReference type="SAM" id="MobiDB-lite"/>
    </source>
</evidence>
<feature type="region of interest" description="Disordered" evidence="1">
    <location>
        <begin position="30"/>
        <end position="83"/>
    </location>
</feature>
<reference evidence="3 4" key="1">
    <citation type="submission" date="2014-09" db="EMBL/GenBank/DDBJ databases">
        <title>Genome sequencing of Methyloceanibacter caenitepidi Gela4.</title>
        <authorList>
            <person name="Takeuchi M."/>
            <person name="Susumu S."/>
            <person name="Kamagata Y."/>
            <person name="Oshima K."/>
            <person name="Hattori M."/>
            <person name="Iwasaki W."/>
        </authorList>
    </citation>
    <scope>NUCLEOTIDE SEQUENCE [LARGE SCALE GENOMIC DNA]</scope>
    <source>
        <strain evidence="3 4">Gela4</strain>
    </source>
</reference>
<dbReference type="STRING" id="1384459.GL4_1913"/>
<evidence type="ECO:0000256" key="2">
    <source>
        <dbReference type="SAM" id="SignalP"/>
    </source>
</evidence>
<keyword evidence="2" id="KW-0732">Signal</keyword>
<gene>
    <name evidence="3" type="ORF">GL4_1913</name>
</gene>
<dbReference type="EMBL" id="AP014648">
    <property type="protein sequence ID" value="BAQ17364.1"/>
    <property type="molecule type" value="Genomic_DNA"/>
</dbReference>
<evidence type="ECO:0000313" key="3">
    <source>
        <dbReference type="EMBL" id="BAQ17364.1"/>
    </source>
</evidence>
<keyword evidence="4" id="KW-1185">Reference proteome</keyword>
<accession>A0A0A8K5X4</accession>
<proteinExistence type="predicted"/>
<feature type="signal peptide" evidence="2">
    <location>
        <begin position="1"/>
        <end position="26"/>
    </location>
</feature>
<feature type="chain" id="PRO_5002038567" evidence="2">
    <location>
        <begin position="27"/>
        <end position="83"/>
    </location>
</feature>
<organism evidence="3 4">
    <name type="scientific">Methyloceanibacter caenitepidi</name>
    <dbReference type="NCBI Taxonomy" id="1384459"/>
    <lineage>
        <taxon>Bacteria</taxon>
        <taxon>Pseudomonadati</taxon>
        <taxon>Pseudomonadota</taxon>
        <taxon>Alphaproteobacteria</taxon>
        <taxon>Hyphomicrobiales</taxon>
        <taxon>Hyphomicrobiaceae</taxon>
        <taxon>Methyloceanibacter</taxon>
    </lineage>
</organism>
<feature type="compositionally biased region" description="Basic and acidic residues" evidence="1">
    <location>
        <begin position="43"/>
        <end position="59"/>
    </location>
</feature>
<name>A0A0A8K5X4_9HYPH</name>
<dbReference type="Proteomes" id="UP000031643">
    <property type="component" value="Chromosome"/>
</dbReference>